<accession>A0A1F5EL08</accession>
<dbReference type="Proteomes" id="UP000185891">
    <property type="component" value="Unassembled WGS sequence"/>
</dbReference>
<evidence type="ECO:0000313" key="1">
    <source>
        <dbReference type="EMBL" id="OGD67906.1"/>
    </source>
</evidence>
<comment type="caution">
    <text evidence="1">The sequence shown here is derived from an EMBL/GenBank/DDBJ whole genome shotgun (WGS) entry which is preliminary data.</text>
</comment>
<reference evidence="1 2" key="1">
    <citation type="journal article" date="2016" name="Nat. Commun.">
        <title>Thousands of microbial genomes shed light on interconnected biogeochemical processes in an aquifer system.</title>
        <authorList>
            <person name="Anantharaman K."/>
            <person name="Brown C.T."/>
            <person name="Hug L.A."/>
            <person name="Sharon I."/>
            <person name="Castelle C.J."/>
            <person name="Probst A.J."/>
            <person name="Thomas B.C."/>
            <person name="Singh A."/>
            <person name="Wilkins M.J."/>
            <person name="Karaoz U."/>
            <person name="Brodie E.L."/>
            <person name="Williams K.H."/>
            <person name="Hubbard S.S."/>
            <person name="Banfield J.F."/>
        </authorList>
    </citation>
    <scope>NUCLEOTIDE SEQUENCE [LARGE SCALE GENOMIC DNA]</scope>
</reference>
<gene>
    <name evidence="1" type="ORF">A3E89_02290</name>
</gene>
<name>A0A1F5EL08_9BACT</name>
<protein>
    <submittedName>
        <fullName evidence="1">Uncharacterized protein</fullName>
    </submittedName>
</protein>
<dbReference type="EMBL" id="MFAA01000048">
    <property type="protein sequence ID" value="OGD67906.1"/>
    <property type="molecule type" value="Genomic_DNA"/>
</dbReference>
<organism evidence="1 2">
    <name type="scientific">Candidatus Campbellbacteria bacterium RIFCSPHIGHO2_12_FULL_35_10</name>
    <dbReference type="NCBI Taxonomy" id="1797578"/>
    <lineage>
        <taxon>Bacteria</taxon>
        <taxon>Candidatus Campbelliibacteriota</taxon>
    </lineage>
</organism>
<sequence length="71" mass="8158">MTIETKEKWLKWIRENSAQGVRSVDAFLEKRFKEGGSNAVRVISCPPNKASETWAQEIEDFCVSKAFSRVH</sequence>
<proteinExistence type="predicted"/>
<dbReference type="AlphaFoldDB" id="A0A1F5EL08"/>
<evidence type="ECO:0000313" key="2">
    <source>
        <dbReference type="Proteomes" id="UP000185891"/>
    </source>
</evidence>